<dbReference type="PANTHER" id="PTHR42786:SF6">
    <property type="entry name" value="TRNA_RRNA METHYLTRANSFERASE SPOU TYPE DOMAIN-CONTAINING PROTEIN"/>
    <property type="match status" value="1"/>
</dbReference>
<proteinExistence type="inferred from homology"/>
<gene>
    <name evidence="6" type="ORF">JCM19235_5653</name>
</gene>
<dbReference type="GO" id="GO:0005829">
    <property type="term" value="C:cytosol"/>
    <property type="evidence" value="ECO:0007669"/>
    <property type="project" value="TreeGrafter"/>
</dbReference>
<dbReference type="InterPro" id="IPR001537">
    <property type="entry name" value="SpoU_MeTrfase"/>
</dbReference>
<dbReference type="SUPFAM" id="SSF75217">
    <property type="entry name" value="alpha/beta knot"/>
    <property type="match status" value="1"/>
</dbReference>
<dbReference type="GO" id="GO:0003723">
    <property type="term" value="F:RNA binding"/>
    <property type="evidence" value="ECO:0007669"/>
    <property type="project" value="InterPro"/>
</dbReference>
<dbReference type="GO" id="GO:0002128">
    <property type="term" value="P:tRNA nucleoside ribose methylation"/>
    <property type="evidence" value="ECO:0007669"/>
    <property type="project" value="TreeGrafter"/>
</dbReference>
<accession>A0A090RSC1</accession>
<keyword evidence="4" id="KW-0949">S-adenosyl-L-methionine</keyword>
<protein>
    <submittedName>
        <fullName evidence="6">rRNA methylase putative</fullName>
    </submittedName>
</protein>
<comment type="caution">
    <text evidence="6">The sequence shown here is derived from an EMBL/GenBank/DDBJ whole genome shotgun (WGS) entry which is preliminary data.</text>
</comment>
<evidence type="ECO:0000256" key="4">
    <source>
        <dbReference type="ARBA" id="ARBA00022691"/>
    </source>
</evidence>
<comment type="similarity">
    <text evidence="1">Belongs to the class IV-like SAM-binding methyltransferase superfamily. RNA methyltransferase TrmH family.</text>
</comment>
<dbReference type="Gene3D" id="3.40.1280.10">
    <property type="match status" value="1"/>
</dbReference>
<dbReference type="AlphaFoldDB" id="A0A090RSC1"/>
<organism evidence="6 7">
    <name type="scientific">Vibrio maritimus</name>
    <dbReference type="NCBI Taxonomy" id="990268"/>
    <lineage>
        <taxon>Bacteria</taxon>
        <taxon>Pseudomonadati</taxon>
        <taxon>Pseudomonadota</taxon>
        <taxon>Gammaproteobacteria</taxon>
        <taxon>Vibrionales</taxon>
        <taxon>Vibrionaceae</taxon>
        <taxon>Vibrio</taxon>
    </lineage>
</organism>
<keyword evidence="7" id="KW-1185">Reference proteome</keyword>
<dbReference type="GO" id="GO:0008173">
    <property type="term" value="F:RNA methyltransferase activity"/>
    <property type="evidence" value="ECO:0007669"/>
    <property type="project" value="InterPro"/>
</dbReference>
<evidence type="ECO:0000256" key="2">
    <source>
        <dbReference type="ARBA" id="ARBA00022603"/>
    </source>
</evidence>
<reference evidence="6 7" key="2">
    <citation type="submission" date="2014-09" db="EMBL/GenBank/DDBJ databases">
        <authorList>
            <consortium name="NBRP consortium"/>
            <person name="Sawabe T."/>
            <person name="Meirelles P."/>
            <person name="Nakanishi M."/>
            <person name="Sayaka M."/>
            <person name="Hattori M."/>
            <person name="Ohkuma M."/>
        </authorList>
    </citation>
    <scope>NUCLEOTIDE SEQUENCE [LARGE SCALE GENOMIC DNA]</scope>
    <source>
        <strain evidence="7">JCM19235</strain>
    </source>
</reference>
<evidence type="ECO:0000313" key="6">
    <source>
        <dbReference type="EMBL" id="GAL17104.1"/>
    </source>
</evidence>
<feature type="domain" description="tRNA/rRNA methyltransferase SpoU type" evidence="5">
    <location>
        <begin position="15"/>
        <end position="148"/>
    </location>
</feature>
<keyword evidence="2 6" id="KW-0489">Methyltransferase</keyword>
<dbReference type="STRING" id="990268.JCM19235_5653"/>
<sequence>MQIELKTAMATESTVIIGLHNPKSPTNVGAVMRAAGCYNANEVRYNGTRYSRAVRFQTDTQNIQERIALVEKEDLTAELADDVEIVCVEFAVGASSLPRFEHPQKALYVFGPEDGSLPQELVDKAHHVVYVPTNGCMNLAATVNVVLYDRLAKTMGAIDDHQQVIANRDNKNRLKVKAV</sequence>
<evidence type="ECO:0000313" key="7">
    <source>
        <dbReference type="Proteomes" id="UP000029228"/>
    </source>
</evidence>
<dbReference type="InterPro" id="IPR029026">
    <property type="entry name" value="tRNA_m1G_MTases_N"/>
</dbReference>
<keyword evidence="3" id="KW-0808">Transferase</keyword>
<dbReference type="PANTHER" id="PTHR42786">
    <property type="entry name" value="TRNA/RRNA METHYLTRANSFERASE"/>
    <property type="match status" value="1"/>
</dbReference>
<reference evidence="6 7" key="1">
    <citation type="submission" date="2014-09" db="EMBL/GenBank/DDBJ databases">
        <title>Vibrio maritimus JCM 19235. (C45) whole genome shotgun sequence.</title>
        <authorList>
            <person name="Sawabe T."/>
            <person name="Meirelles P."/>
            <person name="Nakanishi M."/>
            <person name="Sayaka M."/>
            <person name="Hattori M."/>
            <person name="Ohkuma M."/>
        </authorList>
    </citation>
    <scope>NUCLEOTIDE SEQUENCE [LARGE SCALE GENOMIC DNA]</scope>
    <source>
        <strain evidence="7">JCM19235</strain>
    </source>
</reference>
<evidence type="ECO:0000259" key="5">
    <source>
        <dbReference type="Pfam" id="PF00588"/>
    </source>
</evidence>
<name>A0A090RSC1_9VIBR</name>
<dbReference type="CDD" id="cd18098">
    <property type="entry name" value="SpoU-like"/>
    <property type="match status" value="1"/>
</dbReference>
<dbReference type="InterPro" id="IPR029028">
    <property type="entry name" value="Alpha/beta_knot_MTases"/>
</dbReference>
<dbReference type="InterPro" id="IPR004384">
    <property type="entry name" value="RNA_MeTrfase_TrmJ/LasT"/>
</dbReference>
<dbReference type="Proteomes" id="UP000029228">
    <property type="component" value="Unassembled WGS sequence"/>
</dbReference>
<dbReference type="EMBL" id="BBMR01000001">
    <property type="protein sequence ID" value="GAL17104.1"/>
    <property type="molecule type" value="Genomic_DNA"/>
</dbReference>
<evidence type="ECO:0000256" key="1">
    <source>
        <dbReference type="ARBA" id="ARBA00007228"/>
    </source>
</evidence>
<evidence type="ECO:0000256" key="3">
    <source>
        <dbReference type="ARBA" id="ARBA00022679"/>
    </source>
</evidence>
<dbReference type="Pfam" id="PF00588">
    <property type="entry name" value="SpoU_methylase"/>
    <property type="match status" value="1"/>
</dbReference>
<dbReference type="FunFam" id="3.40.1280.10:FF:000048">
    <property type="entry name" value="23S rRNA methyltransferase"/>
    <property type="match status" value="1"/>
</dbReference>